<keyword evidence="3" id="KW-1185">Reference proteome</keyword>
<evidence type="ECO:0000313" key="3">
    <source>
        <dbReference type="Proteomes" id="UP000054383"/>
    </source>
</evidence>
<dbReference type="GO" id="GO:0008168">
    <property type="term" value="F:methyltransferase activity"/>
    <property type="evidence" value="ECO:0007669"/>
    <property type="project" value="UniProtKB-KW"/>
</dbReference>
<dbReference type="Pfam" id="PF13847">
    <property type="entry name" value="Methyltransf_31"/>
    <property type="match status" value="1"/>
</dbReference>
<keyword evidence="2" id="KW-0489">Methyltransferase</keyword>
<evidence type="ECO:0000259" key="1">
    <source>
        <dbReference type="Pfam" id="PF13847"/>
    </source>
</evidence>
<feature type="domain" description="Methyltransferase" evidence="1">
    <location>
        <begin position="75"/>
        <end position="198"/>
    </location>
</feature>
<name>A0A0U1M269_TALIS</name>
<evidence type="ECO:0000313" key="2">
    <source>
        <dbReference type="EMBL" id="CRG89683.1"/>
    </source>
</evidence>
<protein>
    <submittedName>
        <fullName evidence="2">Putative methyltransferase AN0656</fullName>
    </submittedName>
</protein>
<dbReference type="OrthoDB" id="66144at2759"/>
<dbReference type="CDD" id="cd02440">
    <property type="entry name" value="AdoMet_MTases"/>
    <property type="match status" value="1"/>
</dbReference>
<gene>
    <name evidence="2" type="ORF">PISL3812_06722</name>
</gene>
<keyword evidence="2" id="KW-0808">Transferase</keyword>
<sequence length="293" mass="31706">MSQPQTIQFSLPSDPNVSYIDTVHAYDQWANIYDGDGNFLQALDTIEMRSLLPEFLSLVKTTVQSRQKGEDTTTAKLIDLGCGTGRNTIQLLEKISSQTDDSIPFQNAQIIGLDASNGMLDVAREAVATFSAAAKSKPNVTLFQFDLLGDDDTATTSTTKADGMISTLVLEHVPLDTYFSKAANLLHQGAYFLVSNMHADMGKLGQAGFVDPATKKKVRPMRSYAHEIGDVLGEAERAGFEVVPLRGTSNSDSPGVEGVVEKAVTEDILGALGQRASKYLGVTVWFGVCFRKK</sequence>
<dbReference type="AlphaFoldDB" id="A0A0U1M269"/>
<dbReference type="GO" id="GO:0032259">
    <property type="term" value="P:methylation"/>
    <property type="evidence" value="ECO:0007669"/>
    <property type="project" value="UniProtKB-KW"/>
</dbReference>
<dbReference type="Proteomes" id="UP000054383">
    <property type="component" value="Unassembled WGS sequence"/>
</dbReference>
<reference evidence="2 3" key="1">
    <citation type="submission" date="2015-04" db="EMBL/GenBank/DDBJ databases">
        <authorList>
            <person name="Syromyatnikov M.Y."/>
            <person name="Popov V.N."/>
        </authorList>
    </citation>
    <scope>NUCLEOTIDE SEQUENCE [LARGE SCALE GENOMIC DNA]</scope>
    <source>
        <strain evidence="2">WF-38-12</strain>
    </source>
</reference>
<dbReference type="InterPro" id="IPR029063">
    <property type="entry name" value="SAM-dependent_MTases_sf"/>
</dbReference>
<organism evidence="2 3">
    <name type="scientific">Talaromyces islandicus</name>
    <name type="common">Penicillium islandicum</name>
    <dbReference type="NCBI Taxonomy" id="28573"/>
    <lineage>
        <taxon>Eukaryota</taxon>
        <taxon>Fungi</taxon>
        <taxon>Dikarya</taxon>
        <taxon>Ascomycota</taxon>
        <taxon>Pezizomycotina</taxon>
        <taxon>Eurotiomycetes</taxon>
        <taxon>Eurotiomycetidae</taxon>
        <taxon>Eurotiales</taxon>
        <taxon>Trichocomaceae</taxon>
        <taxon>Talaromyces</taxon>
        <taxon>Talaromyces sect. Islandici</taxon>
    </lineage>
</organism>
<dbReference type="PANTHER" id="PTHR43861">
    <property type="entry name" value="TRANS-ACONITATE 2-METHYLTRANSFERASE-RELATED"/>
    <property type="match status" value="1"/>
</dbReference>
<accession>A0A0U1M269</accession>
<dbReference type="EMBL" id="CVMT01000006">
    <property type="protein sequence ID" value="CRG89683.1"/>
    <property type="molecule type" value="Genomic_DNA"/>
</dbReference>
<dbReference type="STRING" id="28573.A0A0U1M269"/>
<dbReference type="OMA" id="TNMHSEM"/>
<dbReference type="Gene3D" id="3.40.50.150">
    <property type="entry name" value="Vaccinia Virus protein VP39"/>
    <property type="match status" value="1"/>
</dbReference>
<dbReference type="InterPro" id="IPR025714">
    <property type="entry name" value="Methyltranfer_dom"/>
</dbReference>
<proteinExistence type="predicted"/>
<dbReference type="SUPFAM" id="SSF53335">
    <property type="entry name" value="S-adenosyl-L-methionine-dependent methyltransferases"/>
    <property type="match status" value="1"/>
</dbReference>
<dbReference type="PANTHER" id="PTHR43861:SF1">
    <property type="entry name" value="TRANS-ACONITATE 2-METHYLTRANSFERASE"/>
    <property type="match status" value="1"/>
</dbReference>